<name>A0A1Y1MBH7_PHOPY</name>
<dbReference type="PROSITE" id="PS00109">
    <property type="entry name" value="PROTEIN_KINASE_TYR"/>
    <property type="match status" value="1"/>
</dbReference>
<dbReference type="PROSITE" id="PS50001">
    <property type="entry name" value="SH2"/>
    <property type="match status" value="2"/>
</dbReference>
<dbReference type="GO" id="GO:0004715">
    <property type="term" value="F:non-membrane spanning protein tyrosine kinase activity"/>
    <property type="evidence" value="ECO:0007669"/>
    <property type="project" value="UniProtKB-EC"/>
</dbReference>
<feature type="repeat" description="ANK" evidence="8">
    <location>
        <begin position="218"/>
        <end position="250"/>
    </location>
</feature>
<dbReference type="SUPFAM" id="SSF55550">
    <property type="entry name" value="SH2 domain"/>
    <property type="match status" value="2"/>
</dbReference>
<feature type="domain" description="SH2" evidence="12">
    <location>
        <begin position="9"/>
        <end position="104"/>
    </location>
</feature>
<dbReference type="AlphaFoldDB" id="A0A1Y1MBH7"/>
<dbReference type="PROSITE" id="PS50088">
    <property type="entry name" value="ANK_REPEAT"/>
    <property type="match status" value="3"/>
</dbReference>
<evidence type="ECO:0000256" key="3">
    <source>
        <dbReference type="ARBA" id="ARBA00022741"/>
    </source>
</evidence>
<dbReference type="SUPFAM" id="SSF56112">
    <property type="entry name" value="Protein kinase-like (PK-like)"/>
    <property type="match status" value="1"/>
</dbReference>
<evidence type="ECO:0000256" key="10">
    <source>
        <dbReference type="PROSITE-ProRule" id="PRU10141"/>
    </source>
</evidence>
<evidence type="ECO:0000256" key="2">
    <source>
        <dbReference type="ARBA" id="ARBA00022679"/>
    </source>
</evidence>
<keyword evidence="3 10" id="KW-0547">Nucleotide-binding</keyword>
<comment type="catalytic activity">
    <reaction evidence="7 11">
        <text>L-tyrosyl-[protein] + ATP = O-phospho-L-tyrosyl-[protein] + ADP + H(+)</text>
        <dbReference type="Rhea" id="RHEA:10596"/>
        <dbReference type="Rhea" id="RHEA-COMP:10136"/>
        <dbReference type="Rhea" id="RHEA-COMP:20101"/>
        <dbReference type="ChEBI" id="CHEBI:15378"/>
        <dbReference type="ChEBI" id="CHEBI:30616"/>
        <dbReference type="ChEBI" id="CHEBI:46858"/>
        <dbReference type="ChEBI" id="CHEBI:61978"/>
        <dbReference type="ChEBI" id="CHEBI:456216"/>
        <dbReference type="EC" id="2.7.10.2"/>
    </reaction>
</comment>
<evidence type="ECO:0000256" key="8">
    <source>
        <dbReference type="PROSITE-ProRule" id="PRU00023"/>
    </source>
</evidence>
<keyword evidence="4 11" id="KW-0418">Kinase</keyword>
<comment type="similarity">
    <text evidence="11">Belongs to the protein kinase superfamily. Tyr protein kinase family.</text>
</comment>
<dbReference type="InterPro" id="IPR036860">
    <property type="entry name" value="SH2_dom_sf"/>
</dbReference>
<keyword evidence="2 11" id="KW-0808">Transferase</keyword>
<dbReference type="Gene3D" id="1.25.40.20">
    <property type="entry name" value="Ankyrin repeat-containing domain"/>
    <property type="match status" value="2"/>
</dbReference>
<dbReference type="PRINTS" id="PR00109">
    <property type="entry name" value="TYRKINASE"/>
</dbReference>
<keyword evidence="8" id="KW-0040">ANK repeat</keyword>
<dbReference type="InterPro" id="IPR001245">
    <property type="entry name" value="Ser-Thr/Tyr_kinase_cat_dom"/>
</dbReference>
<evidence type="ECO:0000256" key="1">
    <source>
        <dbReference type="ARBA" id="ARBA00022553"/>
    </source>
</evidence>
<dbReference type="InterPro" id="IPR020635">
    <property type="entry name" value="Tyr_kinase_cat_dom"/>
</dbReference>
<dbReference type="Pfam" id="PF07714">
    <property type="entry name" value="PK_Tyr_Ser-Thr"/>
    <property type="match status" value="1"/>
</dbReference>
<organism evidence="14">
    <name type="scientific">Photinus pyralis</name>
    <name type="common">Common eastern firefly</name>
    <name type="synonym">Lampyris pyralis</name>
    <dbReference type="NCBI Taxonomy" id="7054"/>
    <lineage>
        <taxon>Eukaryota</taxon>
        <taxon>Metazoa</taxon>
        <taxon>Ecdysozoa</taxon>
        <taxon>Arthropoda</taxon>
        <taxon>Hexapoda</taxon>
        <taxon>Insecta</taxon>
        <taxon>Pterygota</taxon>
        <taxon>Neoptera</taxon>
        <taxon>Endopterygota</taxon>
        <taxon>Coleoptera</taxon>
        <taxon>Polyphaga</taxon>
        <taxon>Elateriformia</taxon>
        <taxon>Elateroidea</taxon>
        <taxon>Lampyridae</taxon>
        <taxon>Lampyrinae</taxon>
        <taxon>Photinus</taxon>
    </lineage>
</organism>
<evidence type="ECO:0000259" key="13">
    <source>
        <dbReference type="PROSITE" id="PS50011"/>
    </source>
</evidence>
<sequence>MTSEEDICWYHGKISREQAEAILRQGSGADGSFLVRDSFTSIGDYALSVLQNNKVNHFQIRAHSDDAFFSLEDNVKIHGLDSLIEYYQDPTHGQAIPLFLTEPCKGDVPPHETRRHGRTNLLHRATSYGGNKVVSALLKSDYKFDAKNSLGQTAVHIASMLGKDDILRDLIDKGLNVNSRDMAGFAPLHYAARNNFPSTVRLLIQIGHANIQLRSTEDEHVPLHEAASGGHKDVIKELLSLNAPVNPRSKNNLLPYDLANTNNHTECADILEKYQPPEPKTSKKQWYHGTLDRKEAENLIRRYSNKNGTFLVRFTDRNSTNVLTLLNDDSVYNYIIGVQGKHLFIDNGPLLNSLEHIIEYYSFISDGLPTVLKYPVPPQPKPPVPEFKMLPRQQKMLVASRSIQEMMNWPEPHSNSLGSISNQLCNISFSSTIVPATNISNNNNYLPGKDENGIIKEGLILPENLKLKQRIGAGEFGAVFRGVYMKNNENIDVAVKTYRNEQIDIDESAFIREAQIMMKLNHHCIVQLIGLQVGNSYLMVQELVPLGSMLTYIITHKDRINPNYEFKIWAAQIACGMKYLEEQRFVHRDLAARNILLSSRHQAKISDFGLSRSIGTERDYYRAMQGGKWPLRWYAPESYNFGTFSHASDVWSFGVTLWEMYSFGMQPYGDKKANEVIESIENGERLYKPMGCPVRVYSMMLRCWEYDADRRPSFSELLEVFSSNNDYINIRELIAQTNLS</sequence>
<dbReference type="InterPro" id="IPR036770">
    <property type="entry name" value="Ankyrin_rpt-contain_sf"/>
</dbReference>
<dbReference type="GO" id="GO:0007165">
    <property type="term" value="P:signal transduction"/>
    <property type="evidence" value="ECO:0007669"/>
    <property type="project" value="UniProtKB-ARBA"/>
</dbReference>
<dbReference type="Pfam" id="PF00023">
    <property type="entry name" value="Ank"/>
    <property type="match status" value="1"/>
</dbReference>
<dbReference type="FunFam" id="1.10.510.10:FF:000027">
    <property type="entry name" value="Receptor protein-tyrosine kinase"/>
    <property type="match status" value="1"/>
</dbReference>
<protein>
    <recommendedName>
        <fullName evidence="11">Tyrosine-protein kinase</fullName>
        <ecNumber evidence="11">2.7.10.2</ecNumber>
    </recommendedName>
</protein>
<keyword evidence="6 11" id="KW-0829">Tyrosine-protein kinase</keyword>
<reference evidence="15 16" key="2">
    <citation type="journal article" date="2018" name="Elife">
        <title>Firefly genomes illuminate parallel origins of bioluminescence in beetles.</title>
        <authorList>
            <person name="Fallon T.R."/>
            <person name="Lower S.E."/>
            <person name="Chang C.H."/>
            <person name="Bessho-Uehara M."/>
            <person name="Martin G.J."/>
            <person name="Bewick A.J."/>
            <person name="Behringer M."/>
            <person name="Debat H.J."/>
            <person name="Wong I."/>
            <person name="Day J.C."/>
            <person name="Suvorov A."/>
            <person name="Silva C.J."/>
            <person name="Stanger-Hall K.F."/>
            <person name="Hall D.W."/>
            <person name="Schmitz R.J."/>
            <person name="Nelson D.R."/>
            <person name="Lewis S.M."/>
            <person name="Shigenobu S."/>
            <person name="Bybee S.M."/>
            <person name="Larracuente A.M."/>
            <person name="Oba Y."/>
            <person name="Weng J.K."/>
        </authorList>
    </citation>
    <scope>NUCLEOTIDE SEQUENCE [LARGE SCALE GENOMIC DNA]</scope>
    <source>
        <strain evidence="15">1611_PpyrPB1</strain>
        <tissue evidence="15">Whole body</tissue>
    </source>
</reference>
<dbReference type="InterPro" id="IPR000719">
    <property type="entry name" value="Prot_kinase_dom"/>
</dbReference>
<dbReference type="PRINTS" id="PR00401">
    <property type="entry name" value="SH2DOMAIN"/>
</dbReference>
<reference evidence="15" key="3">
    <citation type="submission" date="2019-08" db="EMBL/GenBank/DDBJ databases">
        <authorList>
            <consortium name="Photinus pyralis genome working group"/>
            <person name="Fallon T.R."/>
            <person name="Sander Lower S.E."/>
            <person name="Weng J.-K."/>
        </authorList>
    </citation>
    <scope>NUCLEOTIDE SEQUENCE</scope>
    <source>
        <strain evidence="15">1611_PpyrPB1</strain>
        <tissue evidence="15">Whole body</tissue>
    </source>
</reference>
<feature type="domain" description="Protein kinase" evidence="13">
    <location>
        <begin position="465"/>
        <end position="728"/>
    </location>
</feature>
<dbReference type="InterPro" id="IPR002110">
    <property type="entry name" value="Ankyrin_rpt"/>
</dbReference>
<evidence type="ECO:0000256" key="9">
    <source>
        <dbReference type="PROSITE-ProRule" id="PRU00191"/>
    </source>
</evidence>
<evidence type="ECO:0000313" key="14">
    <source>
        <dbReference type="EMBL" id="JAV81930.1"/>
    </source>
</evidence>
<dbReference type="GO" id="GO:0005524">
    <property type="term" value="F:ATP binding"/>
    <property type="evidence" value="ECO:0007669"/>
    <property type="project" value="UniProtKB-UniRule"/>
</dbReference>
<dbReference type="EMBL" id="GEZM01037795">
    <property type="protein sequence ID" value="JAV81930.1"/>
    <property type="molecule type" value="Transcribed_RNA"/>
</dbReference>
<dbReference type="EMBL" id="VVIM01000004">
    <property type="protein sequence ID" value="KAB0800547.1"/>
    <property type="molecule type" value="Genomic_DNA"/>
</dbReference>
<dbReference type="GO" id="GO:0071944">
    <property type="term" value="C:cell periphery"/>
    <property type="evidence" value="ECO:0007669"/>
    <property type="project" value="UniProtKB-ARBA"/>
</dbReference>
<feature type="domain" description="SH2" evidence="12">
    <location>
        <begin position="286"/>
        <end position="376"/>
    </location>
</feature>
<keyword evidence="16" id="KW-1185">Reference proteome</keyword>
<keyword evidence="9" id="KW-0727">SH2 domain</keyword>
<gene>
    <name evidence="15" type="ORF">PPYR_06287</name>
</gene>
<dbReference type="Proteomes" id="UP000327044">
    <property type="component" value="Unassembled WGS sequence"/>
</dbReference>
<dbReference type="InterPro" id="IPR008266">
    <property type="entry name" value="Tyr_kinase_AS"/>
</dbReference>
<keyword evidence="1" id="KW-0597">Phosphoprotein</keyword>
<dbReference type="Gene3D" id="3.30.505.10">
    <property type="entry name" value="SH2 domain"/>
    <property type="match status" value="2"/>
</dbReference>
<dbReference type="PROSITE" id="PS50297">
    <property type="entry name" value="ANK_REP_REGION"/>
    <property type="match status" value="3"/>
</dbReference>
<evidence type="ECO:0000256" key="11">
    <source>
        <dbReference type="RuleBase" id="RU362096"/>
    </source>
</evidence>
<accession>A0A1Y1MBH7</accession>
<dbReference type="EMBL" id="GEZM01037796">
    <property type="protein sequence ID" value="JAV81929.1"/>
    <property type="molecule type" value="Transcribed_RNA"/>
</dbReference>
<evidence type="ECO:0000313" key="15">
    <source>
        <dbReference type="EMBL" id="KAB0800547.1"/>
    </source>
</evidence>
<dbReference type="OrthoDB" id="67310at2759"/>
<dbReference type="InterPro" id="IPR050198">
    <property type="entry name" value="Non-receptor_tyrosine_kinases"/>
</dbReference>
<reference evidence="14" key="1">
    <citation type="journal article" date="2016" name="Sci. Rep.">
        <title>Molecular characterization of firefly nuptial gifts: a multi-omics approach sheds light on postcopulatory sexual selection.</title>
        <authorList>
            <person name="Al-Wathiqui N."/>
            <person name="Fallon T.R."/>
            <person name="South A."/>
            <person name="Weng J.K."/>
            <person name="Lewis S.M."/>
        </authorList>
    </citation>
    <scope>NUCLEOTIDE SEQUENCE</scope>
</reference>
<dbReference type="Gene3D" id="1.10.510.10">
    <property type="entry name" value="Transferase(Phosphotransferase) domain 1"/>
    <property type="match status" value="1"/>
</dbReference>
<dbReference type="Pfam" id="PF00017">
    <property type="entry name" value="SH2"/>
    <property type="match status" value="2"/>
</dbReference>
<evidence type="ECO:0000256" key="6">
    <source>
        <dbReference type="ARBA" id="ARBA00023137"/>
    </source>
</evidence>
<feature type="repeat" description="ANK" evidence="8">
    <location>
        <begin position="150"/>
        <end position="182"/>
    </location>
</feature>
<dbReference type="InterPro" id="IPR011009">
    <property type="entry name" value="Kinase-like_dom_sf"/>
</dbReference>
<dbReference type="PANTHER" id="PTHR24418">
    <property type="entry name" value="TYROSINE-PROTEIN KINASE"/>
    <property type="match status" value="1"/>
</dbReference>
<dbReference type="GO" id="GO:0002009">
    <property type="term" value="P:morphogenesis of an epithelium"/>
    <property type="evidence" value="ECO:0007669"/>
    <property type="project" value="UniProtKB-ARBA"/>
</dbReference>
<dbReference type="Pfam" id="PF12796">
    <property type="entry name" value="Ank_2"/>
    <property type="match status" value="1"/>
</dbReference>
<dbReference type="FunCoup" id="A0A1Y1MBH7">
    <property type="interactions" value="162"/>
</dbReference>
<dbReference type="InterPro" id="IPR017441">
    <property type="entry name" value="Protein_kinase_ATP_BS"/>
</dbReference>
<dbReference type="InParanoid" id="A0A1Y1MBH7"/>
<keyword evidence="5 10" id="KW-0067">ATP-binding</keyword>
<dbReference type="EC" id="2.7.10.2" evidence="11"/>
<evidence type="ECO:0000256" key="5">
    <source>
        <dbReference type="ARBA" id="ARBA00022840"/>
    </source>
</evidence>
<dbReference type="PROSITE" id="PS50011">
    <property type="entry name" value="PROTEIN_KINASE_DOM"/>
    <property type="match status" value="1"/>
</dbReference>
<dbReference type="InterPro" id="IPR000980">
    <property type="entry name" value="SH2"/>
</dbReference>
<dbReference type="SMART" id="SM00219">
    <property type="entry name" value="TyrKc"/>
    <property type="match status" value="1"/>
</dbReference>
<evidence type="ECO:0000313" key="16">
    <source>
        <dbReference type="Proteomes" id="UP000327044"/>
    </source>
</evidence>
<evidence type="ECO:0000256" key="7">
    <source>
        <dbReference type="ARBA" id="ARBA00051245"/>
    </source>
</evidence>
<feature type="repeat" description="ANK" evidence="8">
    <location>
        <begin position="183"/>
        <end position="207"/>
    </location>
</feature>
<proteinExistence type="inferred from homology"/>
<feature type="binding site" evidence="10">
    <location>
        <position position="496"/>
    </location>
    <ligand>
        <name>ATP</name>
        <dbReference type="ChEBI" id="CHEBI:30616"/>
    </ligand>
</feature>
<dbReference type="Gene3D" id="3.30.200.20">
    <property type="entry name" value="Phosphorylase Kinase, domain 1"/>
    <property type="match status" value="1"/>
</dbReference>
<evidence type="ECO:0000256" key="4">
    <source>
        <dbReference type="ARBA" id="ARBA00022777"/>
    </source>
</evidence>
<dbReference type="SMART" id="SM00248">
    <property type="entry name" value="ANK"/>
    <property type="match status" value="4"/>
</dbReference>
<dbReference type="SUPFAM" id="SSF48403">
    <property type="entry name" value="Ankyrin repeat"/>
    <property type="match status" value="1"/>
</dbReference>
<evidence type="ECO:0000259" key="12">
    <source>
        <dbReference type="PROSITE" id="PS50001"/>
    </source>
</evidence>
<dbReference type="SMART" id="SM00252">
    <property type="entry name" value="SH2"/>
    <property type="match status" value="2"/>
</dbReference>
<dbReference type="PROSITE" id="PS00107">
    <property type="entry name" value="PROTEIN_KINASE_ATP"/>
    <property type="match status" value="1"/>
</dbReference>